<dbReference type="InterPro" id="IPR052595">
    <property type="entry name" value="LRRC69/RLP"/>
</dbReference>
<organism evidence="1 2">
    <name type="scientific">Chytriomyces confervae</name>
    <dbReference type="NCBI Taxonomy" id="246404"/>
    <lineage>
        <taxon>Eukaryota</taxon>
        <taxon>Fungi</taxon>
        <taxon>Fungi incertae sedis</taxon>
        <taxon>Chytridiomycota</taxon>
        <taxon>Chytridiomycota incertae sedis</taxon>
        <taxon>Chytridiomycetes</taxon>
        <taxon>Chytridiales</taxon>
        <taxon>Chytriomycetaceae</taxon>
        <taxon>Chytriomyces</taxon>
    </lineage>
</organism>
<comment type="caution">
    <text evidence="1">The sequence shown here is derived from an EMBL/GenBank/DDBJ whole genome shotgun (WGS) entry which is preliminary data.</text>
</comment>
<protein>
    <submittedName>
        <fullName evidence="1">Uncharacterized protein</fullName>
    </submittedName>
</protein>
<dbReference type="SUPFAM" id="SSF52047">
    <property type="entry name" value="RNI-like"/>
    <property type="match status" value="1"/>
</dbReference>
<dbReference type="InterPro" id="IPR001611">
    <property type="entry name" value="Leu-rich_rpt"/>
</dbReference>
<gene>
    <name evidence="1" type="ORF">CcCBS67573_g03940</name>
</gene>
<dbReference type="Gene3D" id="3.80.10.10">
    <property type="entry name" value="Ribonuclease Inhibitor"/>
    <property type="match status" value="1"/>
</dbReference>
<keyword evidence="2" id="KW-1185">Reference proteome</keyword>
<sequence length="146" mass="16295">MMKQQRRVSSWWSAWSNVFSVVPASVGRLASLEELYISRNPISSMGALQNRQYLDMSINQLSGRLPSREIYSMQSLQELHLSRNAFSGSVGKRLPNITGMPNLTSMCVHPDPHRKHEKGIFAVTASVAGFLTSETSLIPIPNLNNH</sequence>
<dbReference type="PANTHER" id="PTHR48057">
    <property type="entry name" value="LEUCINE-RICH REPEAT SERINE/THREONINE-PROTEIN KINASE 1"/>
    <property type="match status" value="1"/>
</dbReference>
<dbReference type="Pfam" id="PF00560">
    <property type="entry name" value="LRR_1"/>
    <property type="match status" value="1"/>
</dbReference>
<dbReference type="PANTHER" id="PTHR48057:SF29">
    <property type="entry name" value="OS02G0609900 PROTEIN"/>
    <property type="match status" value="1"/>
</dbReference>
<evidence type="ECO:0000313" key="1">
    <source>
        <dbReference type="EMBL" id="TPX74792.1"/>
    </source>
</evidence>
<dbReference type="AlphaFoldDB" id="A0A507FF80"/>
<accession>A0A507FF80</accession>
<name>A0A507FF80_9FUNG</name>
<dbReference type="InterPro" id="IPR032675">
    <property type="entry name" value="LRR_dom_sf"/>
</dbReference>
<dbReference type="OrthoDB" id="676979at2759"/>
<dbReference type="Proteomes" id="UP000320333">
    <property type="component" value="Unassembled WGS sequence"/>
</dbReference>
<reference evidence="1 2" key="1">
    <citation type="journal article" date="2019" name="Sci. Rep.">
        <title>Comparative genomics of chytrid fungi reveal insights into the obligate biotrophic and pathogenic lifestyle of Synchytrium endobioticum.</title>
        <authorList>
            <person name="van de Vossenberg B.T.L.H."/>
            <person name="Warris S."/>
            <person name="Nguyen H.D.T."/>
            <person name="van Gent-Pelzer M.P.E."/>
            <person name="Joly D.L."/>
            <person name="van de Geest H.C."/>
            <person name="Bonants P.J.M."/>
            <person name="Smith D.S."/>
            <person name="Levesque C.A."/>
            <person name="van der Lee T.A.J."/>
        </authorList>
    </citation>
    <scope>NUCLEOTIDE SEQUENCE [LARGE SCALE GENOMIC DNA]</scope>
    <source>
        <strain evidence="1 2">CBS 675.73</strain>
    </source>
</reference>
<proteinExistence type="predicted"/>
<dbReference type="PROSITE" id="PS51450">
    <property type="entry name" value="LRR"/>
    <property type="match status" value="1"/>
</dbReference>
<evidence type="ECO:0000313" key="2">
    <source>
        <dbReference type="Proteomes" id="UP000320333"/>
    </source>
</evidence>
<dbReference type="EMBL" id="QEAP01000108">
    <property type="protein sequence ID" value="TPX74792.1"/>
    <property type="molecule type" value="Genomic_DNA"/>
</dbReference>